<dbReference type="STRING" id="415747.SAMN03097708_00981"/>
<accession>A0A1G5PYY7</accession>
<dbReference type="InterPro" id="IPR049744">
    <property type="entry name" value="CC/Se_fam"/>
</dbReference>
<evidence type="ECO:0008006" key="3">
    <source>
        <dbReference type="Google" id="ProtNLM"/>
    </source>
</evidence>
<dbReference type="EMBL" id="FMWD01000003">
    <property type="protein sequence ID" value="SCZ54506.1"/>
    <property type="molecule type" value="Genomic_DNA"/>
</dbReference>
<protein>
    <recommendedName>
        <fullName evidence="3">Fe-S cluster assembly iron-binding protein IscA</fullName>
    </recommendedName>
</protein>
<sequence length="103" mass="11446">MNDQPQVSISESARRWLLRHGGVVTVRYSPRHGCCGGEAAVPVVEPHAPDNPEGFTRLALDGVDCYLAAGLEVEDTVSVSLEGFWYWRRLYVEGIGMRSRKDV</sequence>
<dbReference type="NCBIfam" id="NF041239">
    <property type="entry name" value="Moor_selen_rel"/>
    <property type="match status" value="1"/>
</dbReference>
<dbReference type="OrthoDB" id="6166645at2"/>
<dbReference type="RefSeq" id="WP_092993331.1">
    <property type="nucleotide sequence ID" value="NZ_FMWD01000003.1"/>
</dbReference>
<evidence type="ECO:0000313" key="1">
    <source>
        <dbReference type="EMBL" id="SCZ54506.1"/>
    </source>
</evidence>
<name>A0A1G5PYY7_9GAMM</name>
<evidence type="ECO:0000313" key="2">
    <source>
        <dbReference type="Proteomes" id="UP000199648"/>
    </source>
</evidence>
<keyword evidence="2" id="KW-1185">Reference proteome</keyword>
<dbReference type="AlphaFoldDB" id="A0A1G5PYY7"/>
<reference evidence="1 2" key="1">
    <citation type="submission" date="2016-10" db="EMBL/GenBank/DDBJ databases">
        <authorList>
            <person name="de Groot N.N."/>
        </authorList>
    </citation>
    <scope>NUCLEOTIDE SEQUENCE [LARGE SCALE GENOMIC DNA]</scope>
    <source>
        <strain evidence="1 2">HLD2</strain>
    </source>
</reference>
<proteinExistence type="predicted"/>
<organism evidence="1 2">
    <name type="scientific">Thiohalomonas denitrificans</name>
    <dbReference type="NCBI Taxonomy" id="415747"/>
    <lineage>
        <taxon>Bacteria</taxon>
        <taxon>Pseudomonadati</taxon>
        <taxon>Pseudomonadota</taxon>
        <taxon>Gammaproteobacteria</taxon>
        <taxon>Thiohalomonadales</taxon>
        <taxon>Thiohalomonadaceae</taxon>
        <taxon>Thiohalomonas</taxon>
    </lineage>
</organism>
<dbReference type="Proteomes" id="UP000199648">
    <property type="component" value="Unassembled WGS sequence"/>
</dbReference>
<gene>
    <name evidence="1" type="ORF">SAMN03097708_00981</name>
</gene>